<dbReference type="InterPro" id="IPR013249">
    <property type="entry name" value="RNA_pol_sigma70_r4_t2"/>
</dbReference>
<dbReference type="Proteomes" id="UP001501218">
    <property type="component" value="Unassembled WGS sequence"/>
</dbReference>
<evidence type="ECO:0000256" key="1">
    <source>
        <dbReference type="ARBA" id="ARBA00010641"/>
    </source>
</evidence>
<dbReference type="NCBIfam" id="TIGR02937">
    <property type="entry name" value="sigma70-ECF"/>
    <property type="match status" value="1"/>
</dbReference>
<dbReference type="InterPro" id="IPR039425">
    <property type="entry name" value="RNA_pol_sigma-70-like"/>
</dbReference>
<dbReference type="NCBIfam" id="TIGR02983">
    <property type="entry name" value="SigE-fam_strep"/>
    <property type="match status" value="1"/>
</dbReference>
<accession>A0ABP5TCU2</accession>
<keyword evidence="2" id="KW-0805">Transcription regulation</keyword>
<keyword evidence="9" id="KW-1185">Reference proteome</keyword>
<sequence length="180" mass="20083">MSIALPATARPGDGLAEMDELTSKLTDLYQQHYKQLLRIAALLVDERAAAEDVVQEAYLRVFNSRTRLQDPDKALAFLRTAVVNGARSALRKRAVFRRYRAQLATDEHAPDDNGRGMDRMVLAQALNELPRRQREAVVLRYYADLSESRTAEVMGCSPGTVKSYCSRGVSKLSALLGERV</sequence>
<dbReference type="InterPro" id="IPR013325">
    <property type="entry name" value="RNA_pol_sigma_r2"/>
</dbReference>
<comment type="caution">
    <text evidence="8">The sequence shown here is derived from an EMBL/GenBank/DDBJ whole genome shotgun (WGS) entry which is preliminary data.</text>
</comment>
<evidence type="ECO:0000256" key="3">
    <source>
        <dbReference type="ARBA" id="ARBA00023082"/>
    </source>
</evidence>
<dbReference type="Gene3D" id="1.10.1740.10">
    <property type="match status" value="1"/>
</dbReference>
<dbReference type="EMBL" id="BAAARA010000008">
    <property type="protein sequence ID" value="GAA2349614.1"/>
    <property type="molecule type" value="Genomic_DNA"/>
</dbReference>
<keyword evidence="5" id="KW-0804">Transcription</keyword>
<feature type="domain" description="RNA polymerase sigma factor 70 region 4 type 2" evidence="7">
    <location>
        <begin position="120"/>
        <end position="172"/>
    </location>
</feature>
<dbReference type="SUPFAM" id="SSF88946">
    <property type="entry name" value="Sigma2 domain of RNA polymerase sigma factors"/>
    <property type="match status" value="1"/>
</dbReference>
<feature type="domain" description="RNA polymerase sigma-70 region 2" evidence="6">
    <location>
        <begin position="28"/>
        <end position="94"/>
    </location>
</feature>
<dbReference type="SUPFAM" id="SSF88659">
    <property type="entry name" value="Sigma3 and sigma4 domains of RNA polymerase sigma factors"/>
    <property type="match status" value="1"/>
</dbReference>
<dbReference type="PANTHER" id="PTHR43133:SF50">
    <property type="entry name" value="ECF RNA POLYMERASE SIGMA FACTOR SIGM"/>
    <property type="match status" value="1"/>
</dbReference>
<organism evidence="8 9">
    <name type="scientific">Saccharopolyspora halophila</name>
    <dbReference type="NCBI Taxonomy" id="405551"/>
    <lineage>
        <taxon>Bacteria</taxon>
        <taxon>Bacillati</taxon>
        <taxon>Actinomycetota</taxon>
        <taxon>Actinomycetes</taxon>
        <taxon>Pseudonocardiales</taxon>
        <taxon>Pseudonocardiaceae</taxon>
        <taxon>Saccharopolyspora</taxon>
    </lineage>
</organism>
<dbReference type="InterPro" id="IPR014284">
    <property type="entry name" value="RNA_pol_sigma-70_dom"/>
</dbReference>
<dbReference type="Pfam" id="PF08281">
    <property type="entry name" value="Sigma70_r4_2"/>
    <property type="match status" value="1"/>
</dbReference>
<dbReference type="InterPro" id="IPR013324">
    <property type="entry name" value="RNA_pol_sigma_r3/r4-like"/>
</dbReference>
<protein>
    <submittedName>
        <fullName evidence="8">SigE family RNA polymerase sigma factor</fullName>
    </submittedName>
</protein>
<dbReference type="PANTHER" id="PTHR43133">
    <property type="entry name" value="RNA POLYMERASE ECF-TYPE SIGMA FACTO"/>
    <property type="match status" value="1"/>
</dbReference>
<dbReference type="Gene3D" id="1.10.10.10">
    <property type="entry name" value="Winged helix-like DNA-binding domain superfamily/Winged helix DNA-binding domain"/>
    <property type="match status" value="1"/>
</dbReference>
<name>A0ABP5TCU2_9PSEU</name>
<proteinExistence type="inferred from homology"/>
<evidence type="ECO:0000256" key="2">
    <source>
        <dbReference type="ARBA" id="ARBA00023015"/>
    </source>
</evidence>
<dbReference type="RefSeq" id="WP_344131685.1">
    <property type="nucleotide sequence ID" value="NZ_BAAARA010000008.1"/>
</dbReference>
<evidence type="ECO:0000259" key="7">
    <source>
        <dbReference type="Pfam" id="PF08281"/>
    </source>
</evidence>
<keyword evidence="3" id="KW-0731">Sigma factor</keyword>
<dbReference type="InterPro" id="IPR007627">
    <property type="entry name" value="RNA_pol_sigma70_r2"/>
</dbReference>
<evidence type="ECO:0000256" key="4">
    <source>
        <dbReference type="ARBA" id="ARBA00023125"/>
    </source>
</evidence>
<evidence type="ECO:0000256" key="5">
    <source>
        <dbReference type="ARBA" id="ARBA00023163"/>
    </source>
</evidence>
<evidence type="ECO:0000313" key="9">
    <source>
        <dbReference type="Proteomes" id="UP001501218"/>
    </source>
</evidence>
<gene>
    <name evidence="8" type="ORF">GCM10009854_29050</name>
</gene>
<dbReference type="InterPro" id="IPR014325">
    <property type="entry name" value="RNA_pol_sigma-E_actinobac"/>
</dbReference>
<evidence type="ECO:0000313" key="8">
    <source>
        <dbReference type="EMBL" id="GAA2349614.1"/>
    </source>
</evidence>
<dbReference type="InterPro" id="IPR036388">
    <property type="entry name" value="WH-like_DNA-bd_sf"/>
</dbReference>
<evidence type="ECO:0000259" key="6">
    <source>
        <dbReference type="Pfam" id="PF04542"/>
    </source>
</evidence>
<reference evidence="9" key="1">
    <citation type="journal article" date="2019" name="Int. J. Syst. Evol. Microbiol.">
        <title>The Global Catalogue of Microorganisms (GCM) 10K type strain sequencing project: providing services to taxonomists for standard genome sequencing and annotation.</title>
        <authorList>
            <consortium name="The Broad Institute Genomics Platform"/>
            <consortium name="The Broad Institute Genome Sequencing Center for Infectious Disease"/>
            <person name="Wu L."/>
            <person name="Ma J."/>
        </authorList>
    </citation>
    <scope>NUCLEOTIDE SEQUENCE [LARGE SCALE GENOMIC DNA]</scope>
    <source>
        <strain evidence="9">JCM 16221</strain>
    </source>
</reference>
<dbReference type="Pfam" id="PF04542">
    <property type="entry name" value="Sigma70_r2"/>
    <property type="match status" value="1"/>
</dbReference>
<keyword evidence="4" id="KW-0238">DNA-binding</keyword>
<comment type="similarity">
    <text evidence="1">Belongs to the sigma-70 factor family. ECF subfamily.</text>
</comment>
<dbReference type="CDD" id="cd06171">
    <property type="entry name" value="Sigma70_r4"/>
    <property type="match status" value="1"/>
</dbReference>